<keyword evidence="3" id="KW-1185">Reference proteome</keyword>
<dbReference type="AlphaFoldDB" id="C7Q2S0"/>
<organism evidence="2 3">
    <name type="scientific">Catenulispora acidiphila (strain DSM 44928 / JCM 14897 / NBRC 102108 / NRRL B-24433 / ID139908)</name>
    <dbReference type="NCBI Taxonomy" id="479433"/>
    <lineage>
        <taxon>Bacteria</taxon>
        <taxon>Bacillati</taxon>
        <taxon>Actinomycetota</taxon>
        <taxon>Actinomycetes</taxon>
        <taxon>Catenulisporales</taxon>
        <taxon>Catenulisporaceae</taxon>
        <taxon>Catenulispora</taxon>
    </lineage>
</organism>
<name>C7Q2S0_CATAD</name>
<sequence length="91" mass="10137">MEVCVAGLATANDRIAVWMSRLDPEELGPAPKAEQDDSEANLKPGWVPKPRRNSDGHQTWQDPDSHSYHAPKGQHQGWENPTDPDAYEGTF</sequence>
<dbReference type="KEGG" id="cai:Caci_2903"/>
<dbReference type="InParanoid" id="C7Q2S0"/>
<dbReference type="STRING" id="479433.Caci_2903"/>
<evidence type="ECO:0000313" key="3">
    <source>
        <dbReference type="Proteomes" id="UP000000851"/>
    </source>
</evidence>
<accession>C7Q2S0</accession>
<dbReference type="HOGENOM" id="CLU_2421561_0_0_11"/>
<proteinExistence type="predicted"/>
<evidence type="ECO:0000313" key="2">
    <source>
        <dbReference type="EMBL" id="ACU71812.1"/>
    </source>
</evidence>
<protein>
    <submittedName>
        <fullName evidence="2">Uncharacterized protein</fullName>
    </submittedName>
</protein>
<dbReference type="EMBL" id="CP001700">
    <property type="protein sequence ID" value="ACU71812.1"/>
    <property type="molecule type" value="Genomic_DNA"/>
</dbReference>
<evidence type="ECO:0000256" key="1">
    <source>
        <dbReference type="SAM" id="MobiDB-lite"/>
    </source>
</evidence>
<reference evidence="2 3" key="1">
    <citation type="journal article" date="2009" name="Stand. Genomic Sci.">
        <title>Complete genome sequence of Catenulispora acidiphila type strain (ID 139908).</title>
        <authorList>
            <person name="Copeland A."/>
            <person name="Lapidus A."/>
            <person name="Glavina Del Rio T."/>
            <person name="Nolan M."/>
            <person name="Lucas S."/>
            <person name="Chen F."/>
            <person name="Tice H."/>
            <person name="Cheng J.F."/>
            <person name="Bruce D."/>
            <person name="Goodwin L."/>
            <person name="Pitluck S."/>
            <person name="Mikhailova N."/>
            <person name="Pati A."/>
            <person name="Ivanova N."/>
            <person name="Mavromatis K."/>
            <person name="Chen A."/>
            <person name="Palaniappan K."/>
            <person name="Chain P."/>
            <person name="Land M."/>
            <person name="Hauser L."/>
            <person name="Chang Y.J."/>
            <person name="Jeffries C.D."/>
            <person name="Chertkov O."/>
            <person name="Brettin T."/>
            <person name="Detter J.C."/>
            <person name="Han C."/>
            <person name="Ali Z."/>
            <person name="Tindall B.J."/>
            <person name="Goker M."/>
            <person name="Bristow J."/>
            <person name="Eisen J.A."/>
            <person name="Markowitz V."/>
            <person name="Hugenholtz P."/>
            <person name="Kyrpides N.C."/>
            <person name="Klenk H.P."/>
        </authorList>
    </citation>
    <scope>NUCLEOTIDE SEQUENCE [LARGE SCALE GENOMIC DNA]</scope>
    <source>
        <strain evidence="3">DSM 44928 / JCM 14897 / NBRC 102108 / NRRL B-24433 / ID139908</strain>
    </source>
</reference>
<dbReference type="Proteomes" id="UP000000851">
    <property type="component" value="Chromosome"/>
</dbReference>
<feature type="region of interest" description="Disordered" evidence="1">
    <location>
        <begin position="25"/>
        <end position="91"/>
    </location>
</feature>
<gene>
    <name evidence="2" type="ordered locus">Caci_2903</name>
</gene>